<dbReference type="EMBL" id="JAUJFL010000009">
    <property type="protein sequence ID" value="KAK2597635.1"/>
    <property type="molecule type" value="Genomic_DNA"/>
</dbReference>
<evidence type="ECO:0000313" key="2">
    <source>
        <dbReference type="EMBL" id="KAK2597635.1"/>
    </source>
</evidence>
<organism evidence="2 3">
    <name type="scientific">Phomopsis amygdali</name>
    <name type="common">Fusicoccum amygdali</name>
    <dbReference type="NCBI Taxonomy" id="1214568"/>
    <lineage>
        <taxon>Eukaryota</taxon>
        <taxon>Fungi</taxon>
        <taxon>Dikarya</taxon>
        <taxon>Ascomycota</taxon>
        <taxon>Pezizomycotina</taxon>
        <taxon>Sordariomycetes</taxon>
        <taxon>Sordariomycetidae</taxon>
        <taxon>Diaporthales</taxon>
        <taxon>Diaporthaceae</taxon>
        <taxon>Diaporthe</taxon>
    </lineage>
</organism>
<feature type="region of interest" description="Disordered" evidence="1">
    <location>
        <begin position="30"/>
        <end position="122"/>
    </location>
</feature>
<evidence type="ECO:0000313" key="3">
    <source>
        <dbReference type="Proteomes" id="UP001265746"/>
    </source>
</evidence>
<dbReference type="Proteomes" id="UP001265746">
    <property type="component" value="Unassembled WGS sequence"/>
</dbReference>
<comment type="caution">
    <text evidence="2">The sequence shown here is derived from an EMBL/GenBank/DDBJ whole genome shotgun (WGS) entry which is preliminary data.</text>
</comment>
<feature type="region of interest" description="Disordered" evidence="1">
    <location>
        <begin position="504"/>
        <end position="621"/>
    </location>
</feature>
<accession>A0AAD9S2L0</accession>
<feature type="compositionally biased region" description="Polar residues" evidence="1">
    <location>
        <begin position="1"/>
        <end position="17"/>
    </location>
</feature>
<feature type="region of interest" description="Disordered" evidence="1">
    <location>
        <begin position="424"/>
        <end position="463"/>
    </location>
</feature>
<feature type="compositionally biased region" description="Polar residues" evidence="1">
    <location>
        <begin position="44"/>
        <end position="61"/>
    </location>
</feature>
<reference evidence="2" key="1">
    <citation type="submission" date="2023-06" db="EMBL/GenBank/DDBJ databases">
        <authorList>
            <person name="Noh H."/>
        </authorList>
    </citation>
    <scope>NUCLEOTIDE SEQUENCE</scope>
    <source>
        <strain evidence="2">DUCC20226</strain>
    </source>
</reference>
<keyword evidence="3" id="KW-1185">Reference proteome</keyword>
<sequence length="621" mass="70093">MSSHSLQSSETKQSDNVDWSARAATLKQQLMERRQQAASAQSQNVKFSQHESSGQCQQRKQPVSGGVEPVQPTITAQGQTITSSSNGFPDVLDVQREASRSKKLPKMAESDELGTHDSIQRSQAVAQKLMEGLSPRGPSTLMVQEKGDKMAAINETELISNRPSRANDHTGAKVQEKLADGDNSKIQPRDGYTAEDTNASRSDTRTALAPKEKSNMRSTTEDGEITRKHSLPLHKIPVRESTTQPTTRKKTPPTRASTVTSIVPTEPRAERHVSRSVDATHAPKQRGFRGDTAAGHSSAPRSDNKHGHGRRSLPDRPRVSMPEHDNTMTWEAYKAAPARHIYAQPSREPRPHSVSPAAARPARGDSDWEVERFAFEHPDLRDWLYYTGWNSSTFRRHELSRLRRMEEIECERYELMQERERETAELNGAGEPASKARRLIDTGPLPLSLDPAPPRRAEDVQPAEYRMLGRYTVTAGIKRERGEESDGDRDYGSSAKFYRTNHNYRGSRAGYHGSYDRGRDEPRYWHDQEVRPRSEKNPPHGLAESSPPGTLLPQRYSRYRYSSPIGHPLPRDELDAERAANRHVTRDRQRSHRRSERSMSPQPRGRGFKASRSHKPEYGRL</sequence>
<feature type="region of interest" description="Disordered" evidence="1">
    <location>
        <begin position="345"/>
        <end position="365"/>
    </location>
</feature>
<protein>
    <submittedName>
        <fullName evidence="2">Uncharacterized protein</fullName>
    </submittedName>
</protein>
<feature type="compositionally biased region" description="Basic and acidic residues" evidence="1">
    <location>
        <begin position="165"/>
        <end position="183"/>
    </location>
</feature>
<feature type="region of interest" description="Disordered" evidence="1">
    <location>
        <begin position="157"/>
        <end position="323"/>
    </location>
</feature>
<proteinExistence type="predicted"/>
<gene>
    <name evidence="2" type="ORF">N8I77_012412</name>
</gene>
<feature type="compositionally biased region" description="Polar residues" evidence="1">
    <location>
        <begin position="72"/>
        <end position="87"/>
    </location>
</feature>
<feature type="compositionally biased region" description="Basic and acidic residues" evidence="1">
    <location>
        <begin position="93"/>
        <end position="119"/>
    </location>
</feature>
<feature type="compositionally biased region" description="Basic and acidic residues" evidence="1">
    <location>
        <begin position="302"/>
        <end position="323"/>
    </location>
</feature>
<feature type="compositionally biased region" description="Basic and acidic residues" evidence="1">
    <location>
        <begin position="514"/>
        <end position="538"/>
    </location>
</feature>
<dbReference type="AlphaFoldDB" id="A0AAD9S2L0"/>
<evidence type="ECO:0000256" key="1">
    <source>
        <dbReference type="SAM" id="MobiDB-lite"/>
    </source>
</evidence>
<feature type="compositionally biased region" description="Basic and acidic residues" evidence="1">
    <location>
        <begin position="569"/>
        <end position="588"/>
    </location>
</feature>
<name>A0AAD9S2L0_PHOAM</name>
<feature type="region of interest" description="Disordered" evidence="1">
    <location>
        <begin position="1"/>
        <end position="20"/>
    </location>
</feature>